<keyword evidence="2" id="KW-0732">Signal</keyword>
<evidence type="ECO:0000256" key="1">
    <source>
        <dbReference type="ARBA" id="ARBA00005523"/>
    </source>
</evidence>
<evidence type="ECO:0000313" key="4">
    <source>
        <dbReference type="Proteomes" id="UP000321922"/>
    </source>
</evidence>
<dbReference type="GO" id="GO:0005506">
    <property type="term" value="F:iron ion binding"/>
    <property type="evidence" value="ECO:0007669"/>
    <property type="project" value="InterPro"/>
</dbReference>
<keyword evidence="4" id="KW-1185">Reference proteome</keyword>
<name>A0A511QD06_9VIBR</name>
<dbReference type="InterPro" id="IPR009155">
    <property type="entry name" value="Cyt_b562"/>
</dbReference>
<evidence type="ECO:0000256" key="2">
    <source>
        <dbReference type="ARBA" id="ARBA00022729"/>
    </source>
</evidence>
<organism evidence="3 4">
    <name type="scientific">Vibrio sagamiensis NBRC 104589</name>
    <dbReference type="NCBI Taxonomy" id="1219064"/>
    <lineage>
        <taxon>Bacteria</taxon>
        <taxon>Pseudomonadati</taxon>
        <taxon>Pseudomonadota</taxon>
        <taxon>Gammaproteobacteria</taxon>
        <taxon>Vibrionales</taxon>
        <taxon>Vibrionaceae</taxon>
        <taxon>Vibrio</taxon>
    </lineage>
</organism>
<dbReference type="GO" id="GO:0020037">
    <property type="term" value="F:heme binding"/>
    <property type="evidence" value="ECO:0007669"/>
    <property type="project" value="InterPro"/>
</dbReference>
<proteinExistence type="inferred from homology"/>
<sequence>MLRFLLIGSLMVFNTSAEVQETIDLKINMKKMKLEFYHAVQASEIGPMMLAIDHMQSIVEQSKKGKFSPEKSDIYNEGFNKLSLVLKRIKNDLENGDFTKAKEGLYSIESLRQEYHDKRSPSIWSKIFG</sequence>
<comment type="caution">
    <text evidence="3">The sequence shown here is derived from an EMBL/GenBank/DDBJ whole genome shotgun (WGS) entry which is preliminary data.</text>
</comment>
<dbReference type="EMBL" id="BJXJ01000010">
    <property type="protein sequence ID" value="GEM75173.1"/>
    <property type="molecule type" value="Genomic_DNA"/>
</dbReference>
<dbReference type="SUPFAM" id="SSF47175">
    <property type="entry name" value="Cytochromes"/>
    <property type="match status" value="1"/>
</dbReference>
<reference evidence="3 4" key="1">
    <citation type="submission" date="2019-07" db="EMBL/GenBank/DDBJ databases">
        <title>Whole genome shotgun sequence of Vibrio sagamiensis NBRC 104589.</title>
        <authorList>
            <person name="Hosoyama A."/>
            <person name="Uohara A."/>
            <person name="Ohji S."/>
            <person name="Ichikawa N."/>
        </authorList>
    </citation>
    <scope>NUCLEOTIDE SEQUENCE [LARGE SCALE GENOMIC DNA]</scope>
    <source>
        <strain evidence="3 4">NBRC 104589</strain>
    </source>
</reference>
<gene>
    <name evidence="3" type="ORF">VSA01S_12850</name>
</gene>
<protein>
    <submittedName>
        <fullName evidence="3">Cytochrome b562 family protein</fullName>
    </submittedName>
</protein>
<dbReference type="Gene3D" id="1.20.120.10">
    <property type="entry name" value="Cytochrome c/b562"/>
    <property type="match status" value="1"/>
</dbReference>
<accession>A0A511QD06</accession>
<dbReference type="RefSeq" id="WP_039982880.1">
    <property type="nucleotide sequence ID" value="NZ_BAOJ01000144.1"/>
</dbReference>
<dbReference type="AlphaFoldDB" id="A0A511QD06"/>
<dbReference type="Proteomes" id="UP000321922">
    <property type="component" value="Unassembled WGS sequence"/>
</dbReference>
<dbReference type="GO" id="GO:0009055">
    <property type="term" value="F:electron transfer activity"/>
    <property type="evidence" value="ECO:0007669"/>
    <property type="project" value="InterPro"/>
</dbReference>
<dbReference type="InterPro" id="IPR010980">
    <property type="entry name" value="Cyt_c/b562"/>
</dbReference>
<dbReference type="GO" id="GO:0042597">
    <property type="term" value="C:periplasmic space"/>
    <property type="evidence" value="ECO:0007669"/>
    <property type="project" value="InterPro"/>
</dbReference>
<comment type="similarity">
    <text evidence="1">Belongs to the cytochrome b562 family.</text>
</comment>
<dbReference type="GO" id="GO:0022900">
    <property type="term" value="P:electron transport chain"/>
    <property type="evidence" value="ECO:0007669"/>
    <property type="project" value="InterPro"/>
</dbReference>
<evidence type="ECO:0000313" key="3">
    <source>
        <dbReference type="EMBL" id="GEM75173.1"/>
    </source>
</evidence>
<dbReference type="OrthoDB" id="5917034at2"/>
<dbReference type="Pfam" id="PF07361">
    <property type="entry name" value="Cytochrom_B562"/>
    <property type="match status" value="1"/>
</dbReference>